<dbReference type="CDD" id="cd19674">
    <property type="entry name" value="UBR-box_UBR4_like"/>
    <property type="match status" value="1"/>
</dbReference>
<feature type="region of interest" description="Disordered" evidence="5">
    <location>
        <begin position="3285"/>
        <end position="3439"/>
    </location>
</feature>
<sequence>MQKTLSIIVKKRFSRIPADEVEFKAFLDSIDIANSISDIKIPSEIEKCLAILCSRLAVKDLDFNDRSVHQNSIAWLTRATLSEISLSSSDSSDDPFYGLRVLLSEMPIPETLDESEFQMLVTNSGETDLLSSITNPPFDSIKKKVKKAQIAKELLEDISSEFSPIHGDSASHFPLSYSAIARNVFWIEHGHEILLNCLQSLLKCLHNCDQRNLSSVAIKCSLLCQILRGAISSNSDAPEFNLTSFPTMFVTNWIKSIFKIMDTITRALSKYLFTRNSDSASVSTNNRQVECFERDAAYMWFNLCLISSYCNPLPNAQSTTSPLVLLAPRVDSFIKFTASTLENLRGELLGNSGSSKVASVLVNRAPWLQEEDNFESNEASSSATPDEWNRRLIAVDAYERFILDYDFRLSLILTGPLDVYLLDLASTFFSAAKKIESETAEVSKPLLKCAENAILALRSFIQLRESNKSFTSAAHNTDSFIEHFIHFISLQPESLGRPLTALFFTLASTSISPLVLKRLHLLPPDLKLTLEPATFRLLATYLLHASCSSPDLVESYCHAAVRVSFDDLPPHMAQLISLLTSAFTTHSAKKRLLSAIIDTLISIPTVDILRALRLTVLLRYQLHYIFDPPRHLNAQVRPAILGAETKVWEFSNLMNKGSAPGFFYDLLYAKGKTGPIPQRDGLAIATLIARSDYDVIFMRLMALFDSWWEKSPSLLYSAYGVQLYWRIFEILPPSAGYVDQLCALINGDEFERLRGEINVRHRLIYLLVLLDRLRRLPTTYSSSLLSSNEDKEARRNKLRIESIANETFKAQSSRGSKSATSTTFPNPASYESFFLHLCDRVCHLPVVLSEALHQLNYLQNRLKSTTSPLREAELIFWRVLLHVLRTLVSRIGSDGILKTPGELLPTKTTTTTTASCTKEGTKEKPKDSKPRSPKVCSTGTQSVNSVGADSDETTTFSLNEKKKMRGLSFFIHSFMQIALDMMQSCLQHLQTEVGSPTGDNVHGKLVERLCPDRLAAISEDPEKCNSLLLASPTTGRLVESLRRATLKSSGDGARLRAFKSLVSELDTLSLILHNRLINTPIESVSTPRSLLLGCLLNEIVKFADILVENIRSTTSSNYSLFIASPLEERQSILAFLISLQLNPFVSTLDIDLTNMMSFYTGLLRKTRHMNLLTRFIEKSILNTLMLTEVTNDDGLKREVFSYLEVATGLPEVLTRFVKEDKDIDPLPLFDSPNCTPEYLRLMCIILLRAINPQSHPELYLEAARKILSKAVECDVIVKVCSSVLTSSTHRYARLFERLLRLIATPWPSADNVKLRCLTALLDVAEKYDCPIKGYYIISGLRCLLLASWNTNASAHVRFFTILVKWVNGAGEMLSQKNCAGSLKGNLLQTLCAAYDYFSLILRALNPNEVASPDQKLNVPDDHYNQNRNLKALSYLKHPELVKFFNFFTSEDNENRSEHDWNSSFDACLFRALCGPAGGSNKNGGPLFNLPFHSIVTSPLERTFEEVCTFPTTQHQYIRQPWYGCFTCGIVSNHGACHLCARICHPGHDLAYQNTSEFFCDCAAEMGDSGKCLAVKRRVVTNRGSVFGSLMPWLNWTSLQHSIGDSTCELIAKAATRRSPRLPNANPSENAFGSSFSLFSSKRLPSDQHNQHVPVHTSITISSTSTDTPAIPPRLGGSANDNTPIAHDINANFESSSPRLRRSAGIRARRNLPVATDNTTPPAGNAKITSATSATGETANAFKLTPSLEVTFPEIFDGKSSSRENGFRLWKSDAEDERRRILVAFQQKFGGARLQPCLQAVVERLRNQLNKLSAEERKEVLTIVRSPDLFKTACCLLKWELTNKSLSLFPSEEGDNSFADVFRQVSEAENLHSLATGYITSAARTTPCSIVLSSSIVTPVLCSNLGPLLKSVESTISGTNEIVIPSPAPDANLTPIPSPNPVQADSTVVPITNASRRSTEVASVATALPAWVTDILASPRDVLQLREVVATHGAVAQLSHSLNGATNLTAFLTQIPSVSGEFKHFLVIAIPQNSRQGHTSYVTRSSVSVFQVDDLFFTSAKCLDNQESGLLTSSSSSSSSSPYLVVDVNSLPRMCKINCNCEISLLTPHPTNGSLCIASNVHSCVIFGLSSLGEACGRLSITPSLSGAKDEILIKPIWLPDSTRYLALLTSKSVQIFDIFAESPKLLYNFKPVEGNFLDATFIFAPRNEKEEEDKTVGEYNFSDVVLIVMAAFGSVLYQRLLPTTQISQGEFYLAECLEWEGAGLCGLNDENASSVGYIESLRNLSTGVMANGGVSVFYSASLHLLFHSYMSGHTFVTALDISPREDSSGVGIKVNHSFLLTVPKSQSNDLPAAVKDPLNGTSWSGPLRNFADVPGQVGMISASANESPGQNILIVIEPDTVWIQALPTVTQPLLTKFPQTGASRTPNLAATATNATSAKNEVTVSNPLAVCASLTSRWNGNSKHESRLFTLQLAKSGTIQVFAGPSESHTIDSSGVAANSDFGRKHNLPTTLPGQFWLQPALHHRLSSFQSPITLSKRPPIGSEFEDLLLWDACHRKKSNVTFVDSDPIREFSFYALKTLPALRLLVERDTAVLKSGDIGCNKKPFCDFHAWATPSENVNFYSRDLLHIHSYQSLNQRLKQTDMPLVYTGATSQFITPTKKSNVVAFTIDIMVPGEEVIVGLRVEMAENNRPQFLSIFGRKYNVPVEKTSSKNTSGSSSGQIPAKKTPMFVDLPLTLSEILQLNTRSQFIERDLQPIRLSVGQSKHPEALTSIDRIIVYTIPRTSIDPALLVNHEDLEKDNDSDNANKWTCYIKAREVRIAKHNAFLVKWLDRLMSTGFVTCAVTKPFESLGEVFESEFTSPIYDSFKDDSLNGNFVASLTEFFQSTALFEQSTSKPGIEELKPILRSLITKTLPSAFSHPQNGDTDFFSNLVHLHTAIENTATNTISPNAILTSHISDFCNVLPDIVNQDCLTVAYGHCLDYLSKVWQLTHEYNQGDSLGLSADLTTRFFLTLNRNLIGLHSPQKSLSSKKNVSWVKLLQSLIKIAIFVLAESLDRDQNMVDIVGQLIINLLVKSHVQIACNTRDILSASFTTLFSSNRLMAEILYESKGNNSEDTEKEMCVDEINDKKAISSVKPMKSTSSGGGGNSRLKRIRRPRFMSRRGNRQPTSVNDEIDEIGRNLSEMLQFIANTTNIQEEDENEGGEENSEYREECEIMDEEVNYGGGEMRRSTSGRNRRMRWNGSLYSSLESVQAVMDEISRSIRGVGGRVPIPRGVLRDYHFLEKVDDEESESRTQQNTGEPTSATGSSEAITTNQDMTSRQTPDRDDGDHRATSTTAISNTADNRDEGDVQEERNENYEDNVEVTEDSERTSEDEDVDDDQTDSSSSSSSGSGSSEEEVIEANKEPQAIAGSTNASPDIVDLEDEDDEENSDMAPGKAQYNSTLSFVNSIYIIQHILDLVSSQTLDVDTLTGANNSAGEIGGGANNLASETSLFDAAFLENMDEEAILHLALQRSLRDQGGPGTAALLEERTVGSMAPVEQSPTSQQPNVVESVFTNITPNSTLNSRDTPAGTNGVKSTVSTQVLPPNSSGNEVERKASNGSEFSDISECFLSALFEGEEDPADDVIGSDIYLPPSPAEIEHNDWSFESGFSDNGDDDGKKRGNKKKRLSSSKYSDIESDRPSEPPEPSESILQSSSWSPQNLCAVRACIALMRHFISVLPNLLSKGDEEEVLNGQPLIPLLQTIFTMSRLLEATALCLFIPNASEEMKKYAVMARRPSPNLERLLLLANLLSRMLIYQPVGVTSEEHQGPAPQTNVTPVSLLIGKQVFSVDDDKGLFSKCIDTCLNIVKSLRSRLQINQGATASYNLPFLTTGLYQCSLGINFSSLTYGFGAGLTNSAPLIDAQTCMDKLKNALHSDFELQVTESAVRLAIALLSVRCSDDSKKERKTIWCNVTYDLIELLTSTEGQSNDSKSTTSIMLESEAVKILKCSPVGANRLAGLMRSLLILLVGSKHYRQLKGVHLLKQTLDRMQSVYNSNTSGEGSDREGKSYFFPNPLPYSSECLMVRDLSCINTCLDVVLENRSTWERLSVRKPECFVFMLEASLRVRDVLAQGLLSLVVLAVLQNSTRVCVADKVNNMSEPSSTSKKFFNTLTRLIIAEDETYSLLLNFIRGNVCCRSEKRIRFTAASILVHLACQCRNGTFAAAILKHLPQIWSELPAFALYGNELTFLTLNILQLHSKGPIVESLVNQLMQLLLNQLNAVAEHPRRDIYKSLIRAYSASGIAVGLTNISDDTLWTGLHLPANFVSCFEPPSYNPPLVTSQLISSPSDTEPCLLCNHPLESYMPFINLHWNTHTPSRRRGTNGSFSSSLGVSTNTTNSISSSNPKYPFSLHVFEFQLPNVLKTTPISTTTTASNTTPANSTPVVEIEPVTSVSPNVHIYSLKEIWQVGRIVVQFSSPTASTHNIRTLNIFTSDAFECPPARLMHARHLWKRLVQVDFPPTKYNVVVNLTSESIPDVSNSNEVTMDPTNTVEVTISEGLPLHANAIIFHYAAFQFLDGSGTNADGTETRRRRKVCSRCNIPLTNGLTCSNCRQNGNQCSRCLFINLTDEEVFLCPKCGSSNHNFMNYYVAVRPSYSHVSRLADEEDRRVALSKIVNLTEELNVQNTRIRRIQGALFSSSSKEPLLSVYWPRDNVIKTLTDMENCVRMSALFVNRMWSLRQSVALYDGRCSLNLSSGADVFCFNCSSGDDRCLRCVQAAITLLAHLISSIKPSAFSEDVRKEFITCGMPLLNSLCAAPQGKLLNSLCHITSNSIPIINHFGDLIISCLTPLVQSSDTIFDFQYSSYTVISLLKINLKTIMHNTSICVDKDRVCLEARLRIFFRLIKTLVSHNLSPAVLEGVVMNCVECLNSLFDKSATQSPAYRAPEVNFEAWLRGDESTCFDTWLKQLKVAQKMSQFAPKLTEGKPSRELILSARYARRWRYKTIKANLPPLAKAERPSKSIVAGGWLKPLLDYSFHSTREMCFQSAGLDLLTKLVFSKLPSSTYRTVDCLHFLLQHYIPKISTLIRANRGSAMTEDLAMNPMISFLWTLTADDPPNTTMKIISRRTQRYDTESVFKAPNSSGADSAAAMETLVLIPLLLSKGRIIVAS</sequence>
<dbReference type="STRING" id="6216.A0A0R3SBC3"/>
<evidence type="ECO:0000256" key="3">
    <source>
        <dbReference type="ARBA" id="ARBA00022833"/>
    </source>
</evidence>
<dbReference type="InterPro" id="IPR003126">
    <property type="entry name" value="Znf_UBR"/>
</dbReference>
<protein>
    <submittedName>
        <fullName evidence="9">UBR-type domain-containing protein</fullName>
    </submittedName>
</protein>
<dbReference type="PANTHER" id="PTHR21725:SF1">
    <property type="entry name" value="E3 UBIQUITIN-PROTEIN LIGASE UBR4"/>
    <property type="match status" value="1"/>
</dbReference>
<dbReference type="PANTHER" id="PTHR21725">
    <property type="entry name" value="E3 UBIQUITIN-PROTEIN LIGASE UBR4"/>
    <property type="match status" value="1"/>
</dbReference>
<gene>
    <name evidence="7" type="ORF">HDID_LOCUS1759</name>
</gene>
<feature type="compositionally biased region" description="Acidic residues" evidence="5">
    <location>
        <begin position="3359"/>
        <end position="3383"/>
    </location>
</feature>
<dbReference type="GO" id="GO:0008270">
    <property type="term" value="F:zinc ion binding"/>
    <property type="evidence" value="ECO:0007669"/>
    <property type="project" value="UniProtKB-KW"/>
</dbReference>
<reference evidence="7 8" key="2">
    <citation type="submission" date="2018-11" db="EMBL/GenBank/DDBJ databases">
        <authorList>
            <consortium name="Pathogen Informatics"/>
        </authorList>
    </citation>
    <scope>NUCLEOTIDE SEQUENCE [LARGE SCALE GENOMIC DNA]</scope>
</reference>
<feature type="compositionally biased region" description="Polar residues" evidence="5">
    <location>
        <begin position="3294"/>
        <end position="3322"/>
    </location>
</feature>
<evidence type="ECO:0000259" key="6">
    <source>
        <dbReference type="PROSITE" id="PS51157"/>
    </source>
</evidence>
<evidence type="ECO:0000256" key="2">
    <source>
        <dbReference type="ARBA" id="ARBA00022771"/>
    </source>
</evidence>
<feature type="region of interest" description="Disordered" evidence="5">
    <location>
        <begin position="3561"/>
        <end position="3602"/>
    </location>
</feature>
<feature type="region of interest" description="Disordered" evidence="5">
    <location>
        <begin position="3192"/>
        <end position="3213"/>
    </location>
</feature>
<feature type="compositionally biased region" description="Basic and acidic residues" evidence="5">
    <location>
        <begin position="3323"/>
        <end position="3333"/>
    </location>
</feature>
<evidence type="ECO:0000313" key="7">
    <source>
        <dbReference type="EMBL" id="VDL19220.1"/>
    </source>
</evidence>
<dbReference type="PROSITE" id="PS51157">
    <property type="entry name" value="ZF_UBR"/>
    <property type="match status" value="1"/>
</dbReference>
<feature type="compositionally biased region" description="Basic residues" evidence="5">
    <location>
        <begin position="3150"/>
        <end position="3165"/>
    </location>
</feature>
<feature type="compositionally biased region" description="Basic and acidic residues" evidence="5">
    <location>
        <begin position="3676"/>
        <end position="3685"/>
    </location>
</feature>
<feature type="region of interest" description="Disordered" evidence="5">
    <location>
        <begin position="3134"/>
        <end position="3175"/>
    </location>
</feature>
<evidence type="ECO:0000256" key="1">
    <source>
        <dbReference type="ARBA" id="ARBA00022723"/>
    </source>
</evidence>
<evidence type="ECO:0000256" key="4">
    <source>
        <dbReference type="PROSITE-ProRule" id="PRU00508"/>
    </source>
</evidence>
<proteinExistence type="predicted"/>
<feature type="compositionally biased region" description="Basic and acidic residues" evidence="5">
    <location>
        <begin position="919"/>
        <end position="930"/>
    </location>
</feature>
<feature type="region of interest" description="Disordered" evidence="5">
    <location>
        <begin position="907"/>
        <end position="951"/>
    </location>
</feature>
<dbReference type="SUPFAM" id="SSF48371">
    <property type="entry name" value="ARM repeat"/>
    <property type="match status" value="1"/>
</dbReference>
<dbReference type="InterPro" id="IPR016024">
    <property type="entry name" value="ARM-type_fold"/>
</dbReference>
<reference evidence="9" key="1">
    <citation type="submission" date="2016-04" db="UniProtKB">
        <authorList>
            <consortium name="WormBaseParasite"/>
        </authorList>
    </citation>
    <scope>IDENTIFICATION</scope>
</reference>
<feature type="compositionally biased region" description="Polar residues" evidence="5">
    <location>
        <begin position="3561"/>
        <end position="3593"/>
    </location>
</feature>
<dbReference type="InterPro" id="IPR045189">
    <property type="entry name" value="UBR4-like"/>
</dbReference>
<dbReference type="WBParaSite" id="HDID_0000175801-mRNA-1">
    <property type="protein sequence ID" value="HDID_0000175801-mRNA-1"/>
    <property type="gene ID" value="HDID_0000175801"/>
</dbReference>
<feature type="region of interest" description="Disordered" evidence="5">
    <location>
        <begin position="3627"/>
        <end position="3696"/>
    </location>
</feature>
<name>A0A0R3SBC3_HYMDI</name>
<evidence type="ECO:0000313" key="9">
    <source>
        <dbReference type="WBParaSite" id="HDID_0000175801-mRNA-1"/>
    </source>
</evidence>
<feature type="compositionally biased region" description="Polar residues" evidence="5">
    <location>
        <begin position="3334"/>
        <end position="3343"/>
    </location>
</feature>
<keyword evidence="3" id="KW-0862">Zinc</keyword>
<dbReference type="Proteomes" id="UP000274504">
    <property type="component" value="Unassembled WGS sequence"/>
</dbReference>
<dbReference type="OrthoDB" id="30336at2759"/>
<dbReference type="EMBL" id="UYSG01000359">
    <property type="protein sequence ID" value="VDL19220.1"/>
    <property type="molecule type" value="Genomic_DNA"/>
</dbReference>
<evidence type="ECO:0000313" key="8">
    <source>
        <dbReference type="Proteomes" id="UP000274504"/>
    </source>
</evidence>
<feature type="domain" description="UBR-type" evidence="6">
    <location>
        <begin position="1505"/>
        <end position="1576"/>
    </location>
</feature>
<organism evidence="9">
    <name type="scientific">Hymenolepis diminuta</name>
    <name type="common">Rat tapeworm</name>
    <dbReference type="NCBI Taxonomy" id="6216"/>
    <lineage>
        <taxon>Eukaryota</taxon>
        <taxon>Metazoa</taxon>
        <taxon>Spiralia</taxon>
        <taxon>Lophotrochozoa</taxon>
        <taxon>Platyhelminthes</taxon>
        <taxon>Cestoda</taxon>
        <taxon>Eucestoda</taxon>
        <taxon>Cyclophyllidea</taxon>
        <taxon>Hymenolepididae</taxon>
        <taxon>Hymenolepis</taxon>
    </lineage>
</organism>
<feature type="compositionally biased region" description="Acidic residues" evidence="5">
    <location>
        <begin position="3196"/>
        <end position="3207"/>
    </location>
</feature>
<feature type="compositionally biased region" description="Acidic residues" evidence="5">
    <location>
        <begin position="3421"/>
        <end position="3432"/>
    </location>
</feature>
<feature type="compositionally biased region" description="Low complexity" evidence="5">
    <location>
        <begin position="907"/>
        <end position="918"/>
    </location>
</feature>
<feature type="compositionally biased region" description="Polar residues" evidence="5">
    <location>
        <begin position="935"/>
        <end position="951"/>
    </location>
</feature>
<feature type="compositionally biased region" description="Basic and acidic residues" evidence="5">
    <location>
        <begin position="3344"/>
        <end position="3358"/>
    </location>
</feature>
<keyword evidence="2" id="KW-0863">Zinc-finger</keyword>
<dbReference type="SMART" id="SM00396">
    <property type="entry name" value="ZnF_UBR1"/>
    <property type="match status" value="1"/>
</dbReference>
<evidence type="ECO:0000256" key="5">
    <source>
        <dbReference type="SAM" id="MobiDB-lite"/>
    </source>
</evidence>
<feature type="zinc finger region" description="UBR-type" evidence="4">
    <location>
        <begin position="1505"/>
        <end position="1576"/>
    </location>
</feature>
<accession>A0A0R3SBC3</accession>
<feature type="compositionally biased region" description="Low complexity" evidence="5">
    <location>
        <begin position="3384"/>
        <end position="3395"/>
    </location>
</feature>
<keyword evidence="1" id="KW-0479">Metal-binding</keyword>